<proteinExistence type="predicted"/>
<accession>A0A9D5K8W5</accession>
<dbReference type="NCBIfam" id="TIGR04183">
    <property type="entry name" value="Por_Secre_tail"/>
    <property type="match status" value="1"/>
</dbReference>
<dbReference type="Proteomes" id="UP000630660">
    <property type="component" value="Unassembled WGS sequence"/>
</dbReference>
<reference evidence="1" key="1">
    <citation type="submission" date="2019-11" db="EMBL/GenBank/DDBJ databases">
        <title>Microbial mats filling the niche in hypersaline microbial mats.</title>
        <authorList>
            <person name="Wong H.L."/>
            <person name="Macleod F.I."/>
            <person name="White R.A. III"/>
            <person name="Burns B.P."/>
        </authorList>
    </citation>
    <scope>NUCLEOTIDE SEQUENCE</scope>
    <source>
        <strain evidence="1">Bin_327</strain>
    </source>
</reference>
<dbReference type="AlphaFoldDB" id="A0A9D5K8W5"/>
<dbReference type="EMBL" id="WJKJ01000168">
    <property type="protein sequence ID" value="MBD3364608.1"/>
    <property type="molecule type" value="Genomic_DNA"/>
</dbReference>
<dbReference type="InterPro" id="IPR026444">
    <property type="entry name" value="Secre_tail"/>
</dbReference>
<organism evidence="1 2">
    <name type="scientific">candidate division WOR-3 bacterium</name>
    <dbReference type="NCBI Taxonomy" id="2052148"/>
    <lineage>
        <taxon>Bacteria</taxon>
        <taxon>Bacteria division WOR-3</taxon>
    </lineage>
</organism>
<sequence>GQPNGDPVQVDPSNREFGGWFDCDVSMNRSGEFTALWFIAAGEENQIVARRFDASGNPIDADIIVVGAEDAIPRGGVAVEMADDGSFIAAWEDCRLDPHADIFGRRFDAQGRPEGSDFKVSDDPSSGIHGCYQRHPCIAADTAGSFCIAWAEDSRITDPEPAFLAYAQFYDAAGEELGRNVGTELTHAYFLDMGIAAAPQGGYVLFGTDYSAEDGDPEVCACYYDEQGNQTGNKIQINQPDLFPYNHQAAEYNCVAATDDQIVYVWLDNRRHKGWDVYAKITDWNVPAVEEAALDVSSVKLTSTLNRLSYEVPEEAILTVYNSAGRRVAEQVVRGTGKWIPADLSSGVYFAKVESVQGSARVKVVIVR</sequence>
<feature type="non-terminal residue" evidence="1">
    <location>
        <position position="1"/>
    </location>
</feature>
<evidence type="ECO:0000313" key="1">
    <source>
        <dbReference type="EMBL" id="MBD3364608.1"/>
    </source>
</evidence>
<name>A0A9D5K8W5_UNCW3</name>
<gene>
    <name evidence="1" type="ORF">GF359_05280</name>
</gene>
<evidence type="ECO:0000313" key="2">
    <source>
        <dbReference type="Proteomes" id="UP000630660"/>
    </source>
</evidence>
<protein>
    <submittedName>
        <fullName evidence="1">T9SS type A sorting domain-containing protein</fullName>
    </submittedName>
</protein>
<comment type="caution">
    <text evidence="1">The sequence shown here is derived from an EMBL/GenBank/DDBJ whole genome shotgun (WGS) entry which is preliminary data.</text>
</comment>